<dbReference type="VEuPathDB" id="FungiDB:LCOR_06699.1"/>
<keyword evidence="2" id="KW-1185">Reference proteome</keyword>
<gene>
    <name evidence="1" type="ORF">LCOR_06699.1</name>
</gene>
<comment type="caution">
    <text evidence="1">The sequence shown here is derived from an EMBL/GenBank/DDBJ whole genome shotgun (WGS) entry which is preliminary data.</text>
</comment>
<reference evidence="1" key="1">
    <citation type="submission" date="2013-08" db="EMBL/GenBank/DDBJ databases">
        <title>Gene expansion shapes genome architecture in the human pathogen Lichtheimia corymbifera: an evolutionary genomics analysis in the ancient terrestrial Mucorales (Mucoromycotina).</title>
        <authorList>
            <person name="Schwartze V.U."/>
            <person name="Winter S."/>
            <person name="Shelest E."/>
            <person name="Marcet-Houben M."/>
            <person name="Horn F."/>
            <person name="Wehner S."/>
            <person name="Hoffmann K."/>
            <person name="Riege K."/>
            <person name="Sammeth M."/>
            <person name="Nowrousian M."/>
            <person name="Valiante V."/>
            <person name="Linde J."/>
            <person name="Jacobsen I.D."/>
            <person name="Marz M."/>
            <person name="Brakhage A.A."/>
            <person name="Gabaldon T."/>
            <person name="Bocker S."/>
            <person name="Voigt K."/>
        </authorList>
    </citation>
    <scope>NUCLEOTIDE SEQUENCE [LARGE SCALE GENOMIC DNA]</scope>
    <source>
        <strain evidence="1">FSU 9682</strain>
    </source>
</reference>
<name>A0A068S2Y0_9FUNG</name>
<dbReference type="AlphaFoldDB" id="A0A068S2Y0"/>
<sequence length="86" mass="9760">MSFFGYSLLFARKHMIVFTSLAYYVDHDVLVQHPLPNKEGLATNKRPRICHTLLVQTRIDVWQNGHVTELSSLTTISTAIGIRSTC</sequence>
<protein>
    <submittedName>
        <fullName evidence="1">Uncharacterized protein</fullName>
    </submittedName>
</protein>
<organism evidence="1 2">
    <name type="scientific">Lichtheimia corymbifera JMRC:FSU:9682</name>
    <dbReference type="NCBI Taxonomy" id="1263082"/>
    <lineage>
        <taxon>Eukaryota</taxon>
        <taxon>Fungi</taxon>
        <taxon>Fungi incertae sedis</taxon>
        <taxon>Mucoromycota</taxon>
        <taxon>Mucoromycotina</taxon>
        <taxon>Mucoromycetes</taxon>
        <taxon>Mucorales</taxon>
        <taxon>Lichtheimiaceae</taxon>
        <taxon>Lichtheimia</taxon>
    </lineage>
</organism>
<dbReference type="Proteomes" id="UP000027586">
    <property type="component" value="Unassembled WGS sequence"/>
</dbReference>
<evidence type="ECO:0000313" key="1">
    <source>
        <dbReference type="EMBL" id="CDH55566.1"/>
    </source>
</evidence>
<accession>A0A068S2Y0</accession>
<dbReference type="EMBL" id="CBTN010000030">
    <property type="protein sequence ID" value="CDH55566.1"/>
    <property type="molecule type" value="Genomic_DNA"/>
</dbReference>
<evidence type="ECO:0000313" key="2">
    <source>
        <dbReference type="Proteomes" id="UP000027586"/>
    </source>
</evidence>
<proteinExistence type="predicted"/>